<evidence type="ECO:0000256" key="5">
    <source>
        <dbReference type="ARBA" id="ARBA00023049"/>
    </source>
</evidence>
<keyword evidence="7" id="KW-0472">Membrane</keyword>
<feature type="transmembrane region" description="Helical" evidence="7">
    <location>
        <begin position="97"/>
        <end position="115"/>
    </location>
</feature>
<dbReference type="STRING" id="319224.Sputcn32_3998"/>
<name>A4YCL8_SHEPC</name>
<keyword evidence="5 6" id="KW-0482">Metalloprotease</keyword>
<dbReference type="AlphaFoldDB" id="A4YCL8"/>
<feature type="transmembrane region" description="Helical" evidence="7">
    <location>
        <begin position="48"/>
        <end position="69"/>
    </location>
</feature>
<dbReference type="EMBL" id="CP000681">
    <property type="protein sequence ID" value="ABP77701.1"/>
    <property type="molecule type" value="Genomic_DNA"/>
</dbReference>
<dbReference type="GO" id="GO:0046872">
    <property type="term" value="F:metal ion binding"/>
    <property type="evidence" value="ECO:0007669"/>
    <property type="project" value="UniProtKB-KW"/>
</dbReference>
<feature type="domain" description="Peptidase M48" evidence="8">
    <location>
        <begin position="154"/>
        <end position="225"/>
    </location>
</feature>
<dbReference type="CDD" id="cd07326">
    <property type="entry name" value="M56_BlaR1_MecR1_like"/>
    <property type="match status" value="1"/>
</dbReference>
<keyword evidence="7" id="KW-1133">Transmembrane helix</keyword>
<evidence type="ECO:0000313" key="9">
    <source>
        <dbReference type="EMBL" id="ABP77701.1"/>
    </source>
</evidence>
<dbReference type="InterPro" id="IPR001915">
    <property type="entry name" value="Peptidase_M48"/>
</dbReference>
<feature type="transmembrane region" description="Helical" evidence="7">
    <location>
        <begin position="283"/>
        <end position="308"/>
    </location>
</feature>
<keyword evidence="3 6" id="KW-0378">Hydrolase</keyword>
<evidence type="ECO:0000256" key="4">
    <source>
        <dbReference type="ARBA" id="ARBA00022833"/>
    </source>
</evidence>
<feature type="transmembrane region" description="Helical" evidence="7">
    <location>
        <begin position="6"/>
        <end position="27"/>
    </location>
</feature>
<dbReference type="Gene3D" id="3.30.2010.10">
    <property type="entry name" value="Metalloproteases ('zincins'), catalytic domain"/>
    <property type="match status" value="1"/>
</dbReference>
<dbReference type="Pfam" id="PF01435">
    <property type="entry name" value="Peptidase_M48"/>
    <property type="match status" value="1"/>
</dbReference>
<protein>
    <submittedName>
        <fullName evidence="9">Peptidase M56, BlaR1</fullName>
    </submittedName>
</protein>
<evidence type="ECO:0000256" key="6">
    <source>
        <dbReference type="RuleBase" id="RU003983"/>
    </source>
</evidence>
<dbReference type="GO" id="GO:0004222">
    <property type="term" value="F:metalloendopeptidase activity"/>
    <property type="evidence" value="ECO:0007669"/>
    <property type="project" value="InterPro"/>
</dbReference>
<accession>A4YCL8</accession>
<evidence type="ECO:0000256" key="3">
    <source>
        <dbReference type="ARBA" id="ARBA00022801"/>
    </source>
</evidence>
<dbReference type="InterPro" id="IPR052173">
    <property type="entry name" value="Beta-lactam_resp_regulator"/>
</dbReference>
<proteinExistence type="inferred from homology"/>
<dbReference type="PANTHER" id="PTHR34978">
    <property type="entry name" value="POSSIBLE SENSOR-TRANSDUCER PROTEIN BLAR"/>
    <property type="match status" value="1"/>
</dbReference>
<keyword evidence="4 6" id="KW-0862">Zinc</keyword>
<evidence type="ECO:0000256" key="7">
    <source>
        <dbReference type="SAM" id="Phobius"/>
    </source>
</evidence>
<sequence precursor="true">MFVGDLAITLNLLSVAVLAFAISVVFISIALRFTLPRLEHLTFRLRKVILWSLVTAPWWIAINCVVFFWPKQQDLFSAAWLNEFVHWHHVDIFSFDSWHAVTLLSASGFLIWSMIKTVYSRKKQSSTMASLLGLSDVYPQEANSQHRYYLLPLAIPAAFTTGLISPKIYLTTALQERVNEQELDIIIRHEMAHVAARDPLFKVIFATFAGFFPLGMKQHLVKQFTLLTELMADHAVTNEHDHLDVAQALVNVARMQRSVTLGCDGLQTSYFGNDQTSVRVQRLIYPVCTSSRLAIGLAIVLLVIAPVLTASTVDSLHHIIETFFTH</sequence>
<comment type="cofactor">
    <cofactor evidence="6">
        <name>Zn(2+)</name>
        <dbReference type="ChEBI" id="CHEBI:29105"/>
    </cofactor>
    <text evidence="6">Binds 1 zinc ion per subunit.</text>
</comment>
<dbReference type="GO" id="GO:0006508">
    <property type="term" value="P:proteolysis"/>
    <property type="evidence" value="ECO:0007669"/>
    <property type="project" value="UniProtKB-KW"/>
</dbReference>
<gene>
    <name evidence="9" type="ordered locus">Sputcn32_3998</name>
</gene>
<dbReference type="KEGG" id="spc:Sputcn32_3998"/>
<comment type="similarity">
    <text evidence="6">Belongs to the peptidase M48 family.</text>
</comment>
<evidence type="ECO:0000256" key="1">
    <source>
        <dbReference type="ARBA" id="ARBA00022670"/>
    </source>
</evidence>
<dbReference type="PANTHER" id="PTHR34978:SF3">
    <property type="entry name" value="SLR0241 PROTEIN"/>
    <property type="match status" value="1"/>
</dbReference>
<keyword evidence="2" id="KW-0479">Metal-binding</keyword>
<evidence type="ECO:0000256" key="2">
    <source>
        <dbReference type="ARBA" id="ARBA00022723"/>
    </source>
</evidence>
<keyword evidence="7" id="KW-0812">Transmembrane</keyword>
<dbReference type="eggNOG" id="COG0501">
    <property type="taxonomic scope" value="Bacteria"/>
</dbReference>
<reference evidence="9" key="1">
    <citation type="submission" date="2007-04" db="EMBL/GenBank/DDBJ databases">
        <title>Complete sequence of Shewanella putrefaciens CN-32.</title>
        <authorList>
            <consortium name="US DOE Joint Genome Institute"/>
            <person name="Copeland A."/>
            <person name="Lucas S."/>
            <person name="Lapidus A."/>
            <person name="Barry K."/>
            <person name="Detter J.C."/>
            <person name="Glavina del Rio T."/>
            <person name="Hammon N."/>
            <person name="Israni S."/>
            <person name="Dalin E."/>
            <person name="Tice H."/>
            <person name="Pitluck S."/>
            <person name="Chain P."/>
            <person name="Malfatti S."/>
            <person name="Shin M."/>
            <person name="Vergez L."/>
            <person name="Schmutz J."/>
            <person name="Larimer F."/>
            <person name="Land M."/>
            <person name="Hauser L."/>
            <person name="Kyrpides N."/>
            <person name="Mikhailova N."/>
            <person name="Romine M.F."/>
            <person name="Fredrickson J."/>
            <person name="Tiedje J."/>
            <person name="Richardson P."/>
        </authorList>
    </citation>
    <scope>NUCLEOTIDE SEQUENCE [LARGE SCALE GENOMIC DNA]</scope>
    <source>
        <strain evidence="9">CN-32</strain>
    </source>
</reference>
<evidence type="ECO:0000259" key="8">
    <source>
        <dbReference type="Pfam" id="PF01435"/>
    </source>
</evidence>
<keyword evidence="1 6" id="KW-0645">Protease</keyword>
<organism evidence="9">
    <name type="scientific">Shewanella putrefaciens (strain CN-32 / ATCC BAA-453)</name>
    <dbReference type="NCBI Taxonomy" id="319224"/>
    <lineage>
        <taxon>Bacteria</taxon>
        <taxon>Pseudomonadati</taxon>
        <taxon>Pseudomonadota</taxon>
        <taxon>Gammaproteobacteria</taxon>
        <taxon>Alteromonadales</taxon>
        <taxon>Shewanellaceae</taxon>
        <taxon>Shewanella</taxon>
    </lineage>
</organism>
<dbReference type="HOGENOM" id="CLU_075302_0_0_6"/>